<dbReference type="Proteomes" id="UP000032748">
    <property type="component" value="Chromosome"/>
</dbReference>
<proteinExistence type="predicted"/>
<accession>A0A0D5Y222</accession>
<dbReference type="PATRIC" id="fig|587753.10.peg.3561"/>
<organism evidence="2 3">
    <name type="scientific">Pseudomonas chlororaphis</name>
    <dbReference type="NCBI Taxonomy" id="587753"/>
    <lineage>
        <taxon>Bacteria</taxon>
        <taxon>Pseudomonadati</taxon>
        <taxon>Pseudomonadota</taxon>
        <taxon>Gammaproteobacteria</taxon>
        <taxon>Pseudomonadales</taxon>
        <taxon>Pseudomonadaceae</taxon>
        <taxon>Pseudomonas</taxon>
    </lineage>
</organism>
<gene>
    <name evidence="2" type="ORF">PCL1606_35730</name>
</gene>
<evidence type="ECO:0000256" key="1">
    <source>
        <dbReference type="SAM" id="MobiDB-lite"/>
    </source>
</evidence>
<reference evidence="2 3" key="1">
    <citation type="journal article" date="2015" name="Mol. Plant Microbe Interact.">
        <title>Comparative Genomic Analysis of Pseudomonas chlororaphis PCL1606 Reveals New Insight into Antifungal Compounds Involved in Biocontrol.</title>
        <authorList>
            <person name="Calderon C.E."/>
            <person name="Ramos C."/>
            <person name="de Vicente A."/>
            <person name="Cazorla F.M."/>
        </authorList>
    </citation>
    <scope>NUCLEOTIDE SEQUENCE [LARGE SCALE GENOMIC DNA]</scope>
    <source>
        <strain evidence="2 3">PCL1606</strain>
    </source>
</reference>
<dbReference type="KEGG" id="pcz:PCL1606_35730"/>
<evidence type="ECO:0000313" key="2">
    <source>
        <dbReference type="EMBL" id="AKA25024.1"/>
    </source>
</evidence>
<feature type="region of interest" description="Disordered" evidence="1">
    <location>
        <begin position="19"/>
        <end position="43"/>
    </location>
</feature>
<dbReference type="AlphaFoldDB" id="A0A0D5Y222"/>
<protein>
    <submittedName>
        <fullName evidence="2">Uncharacterized protein</fullName>
    </submittedName>
</protein>
<evidence type="ECO:0000313" key="3">
    <source>
        <dbReference type="Proteomes" id="UP000032748"/>
    </source>
</evidence>
<name>A0A0D5Y222_9PSED</name>
<dbReference type="EMBL" id="CP011110">
    <property type="protein sequence ID" value="AKA25024.1"/>
    <property type="molecule type" value="Genomic_DNA"/>
</dbReference>
<sequence>MRRDKPLKRSRLRIAGRFGKAGGSVPAGPRCSPSVRHRWPAGL</sequence>